<evidence type="ECO:0000256" key="1">
    <source>
        <dbReference type="SAM" id="Phobius"/>
    </source>
</evidence>
<dbReference type="KEGG" id="xba:C7S18_02220"/>
<feature type="transmembrane region" description="Helical" evidence="1">
    <location>
        <begin position="391"/>
        <end position="418"/>
    </location>
</feature>
<dbReference type="PANTHER" id="PTHR34289">
    <property type="entry name" value="PROTEIN, PUTATIVE (DUF819)-RELATED"/>
    <property type="match status" value="1"/>
</dbReference>
<sequence length="423" mass="44427">MATVTSSETINASTALIQQDAVVLGILAAILGVVFWSSSRPSGFWKRFYGVVPALLLCYLLPAILNTAGVIDGATSGLYPMARDYLLPSSLVLLCLAIDIKGLSRLGIKAILMFLAGTAGVMLGAVVSFLMLRFIHPETVAGDTWRGMATLAGSWIGGGANQAAMKEVFAVDATLFGQFVAVDILVANAWMAGLLILAGRAAKFDRWVGADTSAIESLQARLSAFQAQHERNPTLADIMVIVGIALAVTGLSHFLSGPIVAWIGSLPASWRLQDYSLTSGFFWLVVLATTFGVMLSLTKARLLEGAGASKIGTAFLYFLIATIGMHMDLKALLDKPWLFALGAIWILTHGLVLLIAARVLRAPAFFLAVGSQANIGAAASAPVVASAFHPALAPVGVLLAVLGYALGTYCAYLVGLFLQRLAG</sequence>
<evidence type="ECO:0008006" key="4">
    <source>
        <dbReference type="Google" id="ProtNLM"/>
    </source>
</evidence>
<feature type="transmembrane region" description="Helical" evidence="1">
    <location>
        <begin position="307"/>
        <end position="325"/>
    </location>
</feature>
<feature type="transmembrane region" description="Helical" evidence="1">
    <location>
        <begin position="48"/>
        <end position="65"/>
    </location>
</feature>
<dbReference type="OrthoDB" id="653763at2"/>
<evidence type="ECO:0000313" key="2">
    <source>
        <dbReference type="EMBL" id="AVP96079.1"/>
    </source>
</evidence>
<keyword evidence="3" id="KW-1185">Reference proteome</keyword>
<keyword evidence="1" id="KW-1133">Transmembrane helix</keyword>
<dbReference type="AlphaFoldDB" id="A0A2P1PMM6"/>
<dbReference type="PANTHER" id="PTHR34289:SF8">
    <property type="entry name" value="DUF819 DOMAIN-CONTAINING PROTEIN"/>
    <property type="match status" value="1"/>
</dbReference>
<feature type="transmembrane region" description="Helical" evidence="1">
    <location>
        <begin position="337"/>
        <end position="357"/>
    </location>
</feature>
<dbReference type="EMBL" id="CP027860">
    <property type="protein sequence ID" value="AVP96079.1"/>
    <property type="molecule type" value="Genomic_DNA"/>
</dbReference>
<reference evidence="2 3" key="1">
    <citation type="submission" date="2018-03" db="EMBL/GenBank/DDBJ databases">
        <title>Ahniella affigens gen. nov., sp. nov., a gammaproteobacterium isolated from sandy soil near a stream.</title>
        <authorList>
            <person name="Ko Y."/>
            <person name="Kim J.-H."/>
        </authorList>
    </citation>
    <scope>NUCLEOTIDE SEQUENCE [LARGE SCALE GENOMIC DNA]</scope>
    <source>
        <strain evidence="2 3">D13</strain>
    </source>
</reference>
<evidence type="ECO:0000313" key="3">
    <source>
        <dbReference type="Proteomes" id="UP000241074"/>
    </source>
</evidence>
<reference evidence="2 3" key="2">
    <citation type="submission" date="2018-03" db="EMBL/GenBank/DDBJ databases">
        <authorList>
            <person name="Keele B.F."/>
        </authorList>
    </citation>
    <scope>NUCLEOTIDE SEQUENCE [LARGE SCALE GENOMIC DNA]</scope>
    <source>
        <strain evidence="2 3">D13</strain>
    </source>
</reference>
<proteinExistence type="predicted"/>
<gene>
    <name evidence="2" type="ORF">C7S18_02220</name>
</gene>
<name>A0A2P1PMM6_9GAMM</name>
<dbReference type="Pfam" id="PF05684">
    <property type="entry name" value="DUF819"/>
    <property type="match status" value="1"/>
</dbReference>
<accession>A0A2P1PMM6</accession>
<organism evidence="2 3">
    <name type="scientific">Ahniella affigens</name>
    <dbReference type="NCBI Taxonomy" id="2021234"/>
    <lineage>
        <taxon>Bacteria</taxon>
        <taxon>Pseudomonadati</taxon>
        <taxon>Pseudomonadota</taxon>
        <taxon>Gammaproteobacteria</taxon>
        <taxon>Lysobacterales</taxon>
        <taxon>Rhodanobacteraceae</taxon>
        <taxon>Ahniella</taxon>
    </lineage>
</organism>
<feature type="transmembrane region" description="Helical" evidence="1">
    <location>
        <begin position="238"/>
        <end position="263"/>
    </location>
</feature>
<feature type="transmembrane region" description="Helical" evidence="1">
    <location>
        <begin position="110"/>
        <end position="135"/>
    </location>
</feature>
<feature type="transmembrane region" description="Helical" evidence="1">
    <location>
        <begin position="364"/>
        <end position="385"/>
    </location>
</feature>
<keyword evidence="1" id="KW-0812">Transmembrane</keyword>
<feature type="transmembrane region" description="Helical" evidence="1">
    <location>
        <begin position="85"/>
        <end position="103"/>
    </location>
</feature>
<feature type="transmembrane region" description="Helical" evidence="1">
    <location>
        <begin position="16"/>
        <end position="36"/>
    </location>
</feature>
<feature type="transmembrane region" description="Helical" evidence="1">
    <location>
        <begin position="275"/>
        <end position="295"/>
    </location>
</feature>
<dbReference type="InterPro" id="IPR008537">
    <property type="entry name" value="DUF819"/>
</dbReference>
<dbReference type="Proteomes" id="UP000241074">
    <property type="component" value="Chromosome"/>
</dbReference>
<feature type="transmembrane region" description="Helical" evidence="1">
    <location>
        <begin position="175"/>
        <end position="197"/>
    </location>
</feature>
<keyword evidence="1" id="KW-0472">Membrane</keyword>
<protein>
    <recommendedName>
        <fullName evidence="4">DUF819 domain-containing protein</fullName>
    </recommendedName>
</protein>